<dbReference type="InterPro" id="IPR000772">
    <property type="entry name" value="Ricin_B_lectin"/>
</dbReference>
<dbReference type="OrthoDB" id="980947at2"/>
<dbReference type="Proteomes" id="UP000321204">
    <property type="component" value="Chromosome"/>
</dbReference>
<feature type="domain" description="Ricin B lectin" evidence="3">
    <location>
        <begin position="814"/>
        <end position="875"/>
    </location>
</feature>
<evidence type="ECO:0000259" key="3">
    <source>
        <dbReference type="Pfam" id="PF14200"/>
    </source>
</evidence>
<dbReference type="Pfam" id="PF14200">
    <property type="entry name" value="RicinB_lectin_2"/>
    <property type="match status" value="1"/>
</dbReference>
<dbReference type="AlphaFoldDB" id="A0A5B8UI36"/>
<evidence type="ECO:0000256" key="1">
    <source>
        <dbReference type="ARBA" id="ARBA00022801"/>
    </source>
</evidence>
<evidence type="ECO:0000256" key="2">
    <source>
        <dbReference type="SAM" id="Coils"/>
    </source>
</evidence>
<dbReference type="InterPro" id="IPR017850">
    <property type="entry name" value="Alkaline_phosphatase_core_sf"/>
</dbReference>
<evidence type="ECO:0000313" key="4">
    <source>
        <dbReference type="EMBL" id="QEC56092.1"/>
    </source>
</evidence>
<gene>
    <name evidence="4" type="ORF">FSB75_09360</name>
</gene>
<dbReference type="Pfam" id="PF04185">
    <property type="entry name" value="Phosphoesterase"/>
    <property type="match status" value="1"/>
</dbReference>
<dbReference type="PANTHER" id="PTHR31956">
    <property type="entry name" value="NON-SPECIFIC PHOSPHOLIPASE C4-RELATED"/>
    <property type="match status" value="1"/>
</dbReference>
<dbReference type="SUPFAM" id="SSF50370">
    <property type="entry name" value="Ricin B-like lectins"/>
    <property type="match status" value="1"/>
</dbReference>
<evidence type="ECO:0000313" key="5">
    <source>
        <dbReference type="Proteomes" id="UP000321204"/>
    </source>
</evidence>
<dbReference type="InterPro" id="IPR007312">
    <property type="entry name" value="Phosphoesterase"/>
</dbReference>
<dbReference type="Gene3D" id="2.80.10.50">
    <property type="match status" value="1"/>
</dbReference>
<dbReference type="EMBL" id="CP042433">
    <property type="protein sequence ID" value="QEC56092.1"/>
    <property type="molecule type" value="Genomic_DNA"/>
</dbReference>
<reference evidence="4 5" key="1">
    <citation type="journal article" date="2015" name="Int. J. Syst. Evol. Microbiol.">
        <title>Flavisolibacter ginsenosidimutans sp. nov., with ginsenoside-converting activity isolated from soil used for cultivating ginseng.</title>
        <authorList>
            <person name="Zhao Y."/>
            <person name="Liu Q."/>
            <person name="Kang M.S."/>
            <person name="Jin F."/>
            <person name="Yu H."/>
            <person name="Im W.T."/>
        </authorList>
    </citation>
    <scope>NUCLEOTIDE SEQUENCE [LARGE SCALE GENOMIC DNA]</scope>
    <source>
        <strain evidence="4 5">Gsoil 636</strain>
    </source>
</reference>
<dbReference type="CDD" id="cd00161">
    <property type="entry name" value="beta-trefoil_Ricin-like"/>
    <property type="match status" value="1"/>
</dbReference>
<dbReference type="InterPro" id="IPR035992">
    <property type="entry name" value="Ricin_B-like_lectins"/>
</dbReference>
<dbReference type="Gene3D" id="3.40.720.10">
    <property type="entry name" value="Alkaline Phosphatase, subunit A"/>
    <property type="match status" value="2"/>
</dbReference>
<keyword evidence="5" id="KW-1185">Reference proteome</keyword>
<dbReference type="GO" id="GO:0009395">
    <property type="term" value="P:phospholipid catabolic process"/>
    <property type="evidence" value="ECO:0007669"/>
    <property type="project" value="TreeGrafter"/>
</dbReference>
<organism evidence="4 5">
    <name type="scientific">Flavisolibacter ginsenosidimutans</name>
    <dbReference type="NCBI Taxonomy" id="661481"/>
    <lineage>
        <taxon>Bacteria</taxon>
        <taxon>Pseudomonadati</taxon>
        <taxon>Bacteroidota</taxon>
        <taxon>Chitinophagia</taxon>
        <taxon>Chitinophagales</taxon>
        <taxon>Chitinophagaceae</taxon>
        <taxon>Flavisolibacter</taxon>
    </lineage>
</organism>
<dbReference type="PANTHER" id="PTHR31956:SF1">
    <property type="entry name" value="NON-SPECIFIC PHOSPHOLIPASE C1"/>
    <property type="match status" value="1"/>
</dbReference>
<protein>
    <recommendedName>
        <fullName evidence="3">Ricin B lectin domain-containing protein</fullName>
    </recommendedName>
</protein>
<keyword evidence="1" id="KW-0378">Hydrolase</keyword>
<dbReference type="KEGG" id="fgg:FSB75_09360"/>
<proteinExistence type="predicted"/>
<accession>A0A5B8UI36</accession>
<dbReference type="RefSeq" id="WP_146786101.1">
    <property type="nucleotide sequence ID" value="NZ_BAABIO010000001.1"/>
</dbReference>
<dbReference type="GO" id="GO:0042578">
    <property type="term" value="F:phosphoric ester hydrolase activity"/>
    <property type="evidence" value="ECO:0007669"/>
    <property type="project" value="UniProtKB-ARBA"/>
</dbReference>
<name>A0A5B8UI36_9BACT</name>
<keyword evidence="2" id="KW-0175">Coiled coil</keyword>
<sequence>MSTQFPPACTALQQKADELTNELDDLEELLKEAPKQSRQKIINQINALKPQLVAAEKQLNTCVINNTIPPFGPPPQPTKPVISTDTSLATKTKVISLPFLQKKFDDLFNKRIDPPLFKLRLHHHDHITGNGSIDNDPPNSDAEFTFIDAQRGYRRVSFTDLGQLDHGYYFNDINSSVFNVNIDTSNPAPLELKITFETDGPIEMPSTGTLDPNMDFIEFFISVRFTLGFDAVAKRVDLLGWVNDFTNIKVVPNAITQTVHVTGSYLGKAIDKTMAAVSFDDFVDQTFIQPVVHVHITTTRAIDPGGATQKSMRRKIFNRLVDKDTAAGQKVRDNINAQIAQWIVGDNGSFPVSFFRNDGQNITLSYTVPKNLLNPFPFIPANWPSANNPNSNPKLDFKPGALANIDHIIVLTKENRSFDHLLGFLSLPANKGGVGRTDVDGLKGGESNPYNGVNYPSFAFPPGQTLFAPNAEQNAGPAFHQVDGGKMDGFVRSYAEEASRSSGIDTGNGSSIMGYHNGANVPVYDALARDFGISHRWFAPHPGPTFPNRFYELTARMNLNSGLSDSAQRGFWEINNTGPLTPSLSKTIFDHLNDYAHIANVSWNYFEFFYCFLRFFADYTFDHANVLDAGDPVNGFFAKLKNGNLPSVSFIDPHFIDLPPHANCDEPPSDVKDGQNFVRRVVEAVVTSPKWNKILLIVTYDEHGGFYDHVPPPPLQNFPDDPTNYNLPVNTYGLRTPVFFISPWVAAGSVFGHDSLHDSDELFFDNTSILKTIAKRFMSDFPPYMGPHYAVAKDLSVVMSNAPRQPQFLPFIRYNFMYAATQKMLDVQGANTAPGTHLWQWDKNGTIAQDFSFEDAGGGFFYIRTNCGNLYLTVDVPPLVTKGGTKTADTQNFSIKQDVKYKPSAIDNVANRFKPEYQKWKLTNNSITILQRDFFVITNAFFTAKVLKCVDATTGGAVVLGDPDPSSPTQLSKNAWKVTSPLINHDVVVK</sequence>
<feature type="coiled-coil region" evidence="2">
    <location>
        <begin position="9"/>
        <end position="36"/>
    </location>
</feature>